<protein>
    <submittedName>
        <fullName evidence="3">Uncharacterized protein</fullName>
    </submittedName>
</protein>
<sequence>MTLEGNNNIFQSRIPPGSSTAYCRQHLDDNCMSALNAKFSQLAGEHHPNGPETDICSSIASGLQADLPSSCTGLTSNARPLLVRGVPLTGSQAPSPPSEAQNSSSNCHPTLPKSNDLTRVFAYNISASVYVNETAPAIEGETPVWSVFWSKDRSDRNDGVTIENPSVQMVCLRPVEKTVVGEMNKVRGAASTLAFRNGLSSGWGLIISVGVVMFLFEML</sequence>
<evidence type="ECO:0000313" key="3">
    <source>
        <dbReference type="EMBL" id="KLJ11797.1"/>
    </source>
</evidence>
<proteinExistence type="predicted"/>
<comment type="caution">
    <text evidence="3">The sequence shown here is derived from an EMBL/GenBank/DDBJ whole genome shotgun (WGS) entry which is preliminary data.</text>
</comment>
<organism evidence="3 4">
    <name type="scientific">Blastomyces silverae</name>
    <dbReference type="NCBI Taxonomy" id="2060906"/>
    <lineage>
        <taxon>Eukaryota</taxon>
        <taxon>Fungi</taxon>
        <taxon>Dikarya</taxon>
        <taxon>Ascomycota</taxon>
        <taxon>Pezizomycotina</taxon>
        <taxon>Eurotiomycetes</taxon>
        <taxon>Eurotiomycetidae</taxon>
        <taxon>Onygenales</taxon>
        <taxon>Ajellomycetaceae</taxon>
        <taxon>Blastomyces</taxon>
    </lineage>
</organism>
<reference evidence="4" key="1">
    <citation type="journal article" date="2015" name="PLoS Genet.">
        <title>The dynamic genome and transcriptome of the human fungal pathogen Blastomyces and close relative Emmonsia.</title>
        <authorList>
            <person name="Munoz J.F."/>
            <person name="Gauthier G.M."/>
            <person name="Desjardins C.A."/>
            <person name="Gallo J.E."/>
            <person name="Holder J."/>
            <person name="Sullivan T.D."/>
            <person name="Marty A.J."/>
            <person name="Carmen J.C."/>
            <person name="Chen Z."/>
            <person name="Ding L."/>
            <person name="Gujja S."/>
            <person name="Magrini V."/>
            <person name="Misas E."/>
            <person name="Mitreva M."/>
            <person name="Priest M."/>
            <person name="Saif S."/>
            <person name="Whiston E.A."/>
            <person name="Young S."/>
            <person name="Zeng Q."/>
            <person name="Goldman W.E."/>
            <person name="Mardis E.R."/>
            <person name="Taylor J.W."/>
            <person name="McEwen J.G."/>
            <person name="Clay O.K."/>
            <person name="Klein B.S."/>
            <person name="Cuomo C.A."/>
        </authorList>
    </citation>
    <scope>NUCLEOTIDE SEQUENCE [LARGE SCALE GENOMIC DNA]</scope>
    <source>
        <strain evidence="4">UAMH 139</strain>
    </source>
</reference>
<accession>A0A0H1BLC0</accession>
<dbReference type="OrthoDB" id="4171120at2759"/>
<dbReference type="Proteomes" id="UP000053573">
    <property type="component" value="Unassembled WGS sequence"/>
</dbReference>
<dbReference type="EMBL" id="LDEV01001344">
    <property type="protein sequence ID" value="KLJ11797.1"/>
    <property type="molecule type" value="Genomic_DNA"/>
</dbReference>
<evidence type="ECO:0000256" key="1">
    <source>
        <dbReference type="SAM" id="MobiDB-lite"/>
    </source>
</evidence>
<dbReference type="STRING" id="2060906.A0A0H1BLC0"/>
<keyword evidence="2" id="KW-0472">Membrane</keyword>
<keyword evidence="2" id="KW-0812">Transmembrane</keyword>
<evidence type="ECO:0000313" key="4">
    <source>
        <dbReference type="Proteomes" id="UP000053573"/>
    </source>
</evidence>
<name>A0A0H1BLC0_9EURO</name>
<feature type="region of interest" description="Disordered" evidence="1">
    <location>
        <begin position="86"/>
        <end position="109"/>
    </location>
</feature>
<feature type="compositionally biased region" description="Polar residues" evidence="1">
    <location>
        <begin position="89"/>
        <end position="109"/>
    </location>
</feature>
<dbReference type="AlphaFoldDB" id="A0A0H1BLC0"/>
<evidence type="ECO:0000256" key="2">
    <source>
        <dbReference type="SAM" id="Phobius"/>
    </source>
</evidence>
<keyword evidence="4" id="KW-1185">Reference proteome</keyword>
<gene>
    <name evidence="3" type="ORF">EMPG_13049</name>
</gene>
<keyword evidence="2" id="KW-1133">Transmembrane helix</keyword>
<feature type="transmembrane region" description="Helical" evidence="2">
    <location>
        <begin position="193"/>
        <end position="216"/>
    </location>
</feature>